<protein>
    <submittedName>
        <fullName evidence="11">Na+/H+ antiporter NhaC family protein</fullName>
    </submittedName>
</protein>
<dbReference type="EMBL" id="JACSNX010000008">
    <property type="protein sequence ID" value="MBM6851257.1"/>
    <property type="molecule type" value="Genomic_DNA"/>
</dbReference>
<feature type="transmembrane region" description="Helical" evidence="9">
    <location>
        <begin position="206"/>
        <end position="229"/>
    </location>
</feature>
<feature type="domain" description="Na+/H+ antiporter NhaC-like C-terminal" evidence="10">
    <location>
        <begin position="240"/>
        <end position="432"/>
    </location>
</feature>
<evidence type="ECO:0000256" key="4">
    <source>
        <dbReference type="ARBA" id="ARBA00022475"/>
    </source>
</evidence>
<comment type="caution">
    <text evidence="11">The sequence shown here is derived from an EMBL/GenBank/DDBJ whole genome shotgun (WGS) entry which is preliminary data.</text>
</comment>
<feature type="transmembrane region" description="Helical" evidence="9">
    <location>
        <begin position="296"/>
        <end position="320"/>
    </location>
</feature>
<feature type="transmembrane region" description="Helical" evidence="9">
    <location>
        <begin position="241"/>
        <end position="272"/>
    </location>
</feature>
<evidence type="ECO:0000256" key="2">
    <source>
        <dbReference type="ARBA" id="ARBA00022448"/>
    </source>
</evidence>
<dbReference type="InterPro" id="IPR052180">
    <property type="entry name" value="NhaC_Na-H+_Antiporter"/>
</dbReference>
<evidence type="ECO:0000259" key="10">
    <source>
        <dbReference type="Pfam" id="PF03553"/>
    </source>
</evidence>
<evidence type="ECO:0000313" key="12">
    <source>
        <dbReference type="Proteomes" id="UP000719500"/>
    </source>
</evidence>
<feature type="transmembrane region" description="Helical" evidence="9">
    <location>
        <begin position="12"/>
        <end position="37"/>
    </location>
</feature>
<reference evidence="11 12" key="1">
    <citation type="journal article" date="2021" name="Sci. Rep.">
        <title>The distribution of antibiotic resistance genes in chicken gut microbiota commensals.</title>
        <authorList>
            <person name="Juricova H."/>
            <person name="Matiasovicova J."/>
            <person name="Kubasova T."/>
            <person name="Cejkova D."/>
            <person name="Rychlik I."/>
        </authorList>
    </citation>
    <scope>NUCLEOTIDE SEQUENCE [LARGE SCALE GENOMIC DNA]</scope>
    <source>
        <strain evidence="11 12">An411</strain>
    </source>
</reference>
<gene>
    <name evidence="11" type="ORF">H9X91_07380</name>
</gene>
<dbReference type="PANTHER" id="PTHR33451">
    <property type="entry name" value="MALATE-2H(+)/NA(+)-LACTATE ANTIPORTER"/>
    <property type="match status" value="1"/>
</dbReference>
<evidence type="ECO:0000256" key="6">
    <source>
        <dbReference type="ARBA" id="ARBA00022989"/>
    </source>
</evidence>
<feature type="transmembrane region" description="Helical" evidence="9">
    <location>
        <begin position="43"/>
        <end position="62"/>
    </location>
</feature>
<sequence length="459" mass="48126">MSDNTRKKYGLSAFLPLAAFLIVYLGSGILFTALGYGSEAFKQIPRTFALVVALLVCLLMGGKERSLDYRMDSFCSGAADKDTIMMVVVFLLAGAFCGVARAMGGVDATANLGLSLVPHEFLCAGIFIISALIATAMGTGMGTISAVGPIAFAVADGSGVSMATAMAAVLGGAMFGDNLSMISDTTIAATRGAGCEMRDKFKMNGAIAGVSAVIAIIIFVIVGSGTSTITESYDYSLIKVVPYIFILAGALLGLNVFILLISGVVVAAVIGFGTSSFTFVEMAQAVGTGMADMFEISFFALFLRGVIGVVQELGGVDWVVHKMTRNVKSRKGAEYSMAAMVSAFDVAMENNTIAIIMAAPLCRPMAAEHNISPKRVASILDIFSCIVQGMLPYSAQVLLCASFAGISPLAVVGNNFYCMVLAVVTLLTIHFGLGWTKEEKNGVKLYDEDLNVIAEKVEH</sequence>
<dbReference type="Proteomes" id="UP000719500">
    <property type="component" value="Unassembled WGS sequence"/>
</dbReference>
<proteinExistence type="inferred from homology"/>
<name>A0ABS2FUE7_9FIRM</name>
<evidence type="ECO:0000256" key="5">
    <source>
        <dbReference type="ARBA" id="ARBA00022692"/>
    </source>
</evidence>
<keyword evidence="12" id="KW-1185">Reference proteome</keyword>
<accession>A0ABS2FUE7</accession>
<keyword evidence="5 9" id="KW-0812">Transmembrane</keyword>
<dbReference type="InterPro" id="IPR018461">
    <property type="entry name" value="Na/H_Antiport_NhaC-like_C"/>
</dbReference>
<evidence type="ECO:0000256" key="7">
    <source>
        <dbReference type="ARBA" id="ARBA00023136"/>
    </source>
</evidence>
<evidence type="ECO:0000256" key="8">
    <source>
        <dbReference type="ARBA" id="ARBA00038435"/>
    </source>
</evidence>
<feature type="transmembrane region" description="Helical" evidence="9">
    <location>
        <begin position="150"/>
        <end position="175"/>
    </location>
</feature>
<dbReference type="Pfam" id="PF03553">
    <property type="entry name" value="Na_H_antiporter"/>
    <property type="match status" value="2"/>
</dbReference>
<evidence type="ECO:0000256" key="9">
    <source>
        <dbReference type="SAM" id="Phobius"/>
    </source>
</evidence>
<evidence type="ECO:0000313" key="11">
    <source>
        <dbReference type="EMBL" id="MBM6851257.1"/>
    </source>
</evidence>
<evidence type="ECO:0000256" key="1">
    <source>
        <dbReference type="ARBA" id="ARBA00004651"/>
    </source>
</evidence>
<comment type="similarity">
    <text evidence="8">Belongs to the NhaC Na(+)/H(+) (TC 2.A.35) antiporter family.</text>
</comment>
<keyword evidence="7 9" id="KW-0472">Membrane</keyword>
<keyword evidence="2" id="KW-0813">Transport</keyword>
<feature type="transmembrane region" description="Helical" evidence="9">
    <location>
        <begin position="416"/>
        <end position="435"/>
    </location>
</feature>
<dbReference type="RefSeq" id="WP_204803960.1">
    <property type="nucleotide sequence ID" value="NZ_JACSNX010000008.1"/>
</dbReference>
<feature type="transmembrane region" description="Helical" evidence="9">
    <location>
        <begin position="83"/>
        <end position="104"/>
    </location>
</feature>
<keyword evidence="6 9" id="KW-1133">Transmembrane helix</keyword>
<feature type="transmembrane region" description="Helical" evidence="9">
    <location>
        <begin position="379"/>
        <end position="404"/>
    </location>
</feature>
<evidence type="ECO:0000256" key="3">
    <source>
        <dbReference type="ARBA" id="ARBA00022449"/>
    </source>
</evidence>
<comment type="subcellular location">
    <subcellularLocation>
        <location evidence="1">Cell membrane</location>
        <topology evidence="1">Multi-pass membrane protein</topology>
    </subcellularLocation>
</comment>
<keyword evidence="4" id="KW-1003">Cell membrane</keyword>
<feature type="transmembrane region" description="Helical" evidence="9">
    <location>
        <begin position="116"/>
        <end position="138"/>
    </location>
</feature>
<organism evidence="11 12">
    <name type="scientific">Oscillibacter valericigenes</name>
    <dbReference type="NCBI Taxonomy" id="351091"/>
    <lineage>
        <taxon>Bacteria</taxon>
        <taxon>Bacillati</taxon>
        <taxon>Bacillota</taxon>
        <taxon>Clostridia</taxon>
        <taxon>Eubacteriales</taxon>
        <taxon>Oscillospiraceae</taxon>
        <taxon>Oscillibacter</taxon>
    </lineage>
</organism>
<feature type="domain" description="Na+/H+ antiporter NhaC-like C-terminal" evidence="10">
    <location>
        <begin position="83"/>
        <end position="223"/>
    </location>
</feature>
<dbReference type="PANTHER" id="PTHR33451:SF5">
    <property type="entry name" value="NA+_H+ ANTIPORTER"/>
    <property type="match status" value="1"/>
</dbReference>
<keyword evidence="3" id="KW-0050">Antiport</keyword>